<evidence type="ECO:0000256" key="1">
    <source>
        <dbReference type="SAM" id="MobiDB-lite"/>
    </source>
</evidence>
<accession>A0A0R3TXT5</accession>
<feature type="region of interest" description="Disordered" evidence="1">
    <location>
        <begin position="297"/>
        <end position="317"/>
    </location>
</feature>
<sequence length="417" mass="47751">MSKVLDTKTAKNSNLIWLEARHRFCIASALEMSGSSSSRARKQNFSPNNSSFFSYSDDIDTEDGSQDYLEDSCPPRRTNKTASVTRKISDPRDRQSQLDHNEQERGRRRELAIIYEMIRTCISEDDIRRHLDGTAKSADKLSYPQLLQISCGKIQDELHDQRIIRSLFRDIELLEQMCADLGIEIEKKRPAVDPMDHHKMIAEVVEEVLSVDKRSRNYNGEYVMSQRARAQQAHSKLNGLLVNVNNLVNISQTQVHHFPSSRENRPVGPFRRPHRRIQKRSRRPFWNRRATLISPLSSPVHSPFPPSPPSPSPYEDSRLSPEIIEEVISQFPPPLVYHEPSAPFLSSLDVHDLSDRGTIENGEIRFEESISIEEANVLLREFDVNGIDDLGFESLFGLVNSGNIPEEFDNIPFGYFP</sequence>
<proteinExistence type="predicted"/>
<dbReference type="EMBL" id="UZAE01014533">
    <property type="protein sequence ID" value="VDO13717.1"/>
    <property type="molecule type" value="Genomic_DNA"/>
</dbReference>
<evidence type="ECO:0000313" key="2">
    <source>
        <dbReference type="EMBL" id="VDO13717.1"/>
    </source>
</evidence>
<feature type="region of interest" description="Disordered" evidence="1">
    <location>
        <begin position="63"/>
        <end position="105"/>
    </location>
</feature>
<dbReference type="WBParaSite" id="HNAJ_0001268001-mRNA-1">
    <property type="protein sequence ID" value="HNAJ_0001268001-mRNA-1"/>
    <property type="gene ID" value="HNAJ_0001268001"/>
</dbReference>
<reference evidence="4" key="1">
    <citation type="submission" date="2017-02" db="UniProtKB">
        <authorList>
            <consortium name="WormBaseParasite"/>
        </authorList>
    </citation>
    <scope>IDENTIFICATION</scope>
</reference>
<organism evidence="4">
    <name type="scientific">Rodentolepis nana</name>
    <name type="common">Dwarf tapeworm</name>
    <name type="synonym">Hymenolepis nana</name>
    <dbReference type="NCBI Taxonomy" id="102285"/>
    <lineage>
        <taxon>Eukaryota</taxon>
        <taxon>Metazoa</taxon>
        <taxon>Spiralia</taxon>
        <taxon>Lophotrochozoa</taxon>
        <taxon>Platyhelminthes</taxon>
        <taxon>Cestoda</taxon>
        <taxon>Eucestoda</taxon>
        <taxon>Cyclophyllidea</taxon>
        <taxon>Hymenolepididae</taxon>
        <taxon>Rodentolepis</taxon>
    </lineage>
</organism>
<keyword evidence="3" id="KW-1185">Reference proteome</keyword>
<dbReference type="Proteomes" id="UP000278807">
    <property type="component" value="Unassembled WGS sequence"/>
</dbReference>
<feature type="region of interest" description="Disordered" evidence="1">
    <location>
        <begin position="255"/>
        <end position="281"/>
    </location>
</feature>
<evidence type="ECO:0000313" key="3">
    <source>
        <dbReference type="Proteomes" id="UP000278807"/>
    </source>
</evidence>
<protein>
    <submittedName>
        <fullName evidence="4">BHLH domain-containing protein</fullName>
    </submittedName>
</protein>
<evidence type="ECO:0000313" key="4">
    <source>
        <dbReference type="WBParaSite" id="HNAJ_0001268001-mRNA-1"/>
    </source>
</evidence>
<dbReference type="OrthoDB" id="6246969at2759"/>
<feature type="compositionally biased region" description="Pro residues" evidence="1">
    <location>
        <begin position="302"/>
        <end position="312"/>
    </location>
</feature>
<dbReference type="AlphaFoldDB" id="A0A0R3TXT5"/>
<feature type="compositionally biased region" description="Basic and acidic residues" evidence="1">
    <location>
        <begin position="87"/>
        <end position="105"/>
    </location>
</feature>
<feature type="compositionally biased region" description="Basic residues" evidence="1">
    <location>
        <begin position="271"/>
        <end position="281"/>
    </location>
</feature>
<name>A0A0R3TXT5_RODNA</name>
<reference evidence="2 3" key="2">
    <citation type="submission" date="2018-11" db="EMBL/GenBank/DDBJ databases">
        <authorList>
            <consortium name="Pathogen Informatics"/>
        </authorList>
    </citation>
    <scope>NUCLEOTIDE SEQUENCE [LARGE SCALE GENOMIC DNA]</scope>
</reference>
<gene>
    <name evidence="2" type="ORF">HNAJ_LOCUS12657</name>
</gene>